<dbReference type="Gene3D" id="3.30.200.20">
    <property type="entry name" value="Phosphorylase Kinase, domain 1"/>
    <property type="match status" value="1"/>
</dbReference>
<dbReference type="SUPFAM" id="SSF56112">
    <property type="entry name" value="Protein kinase-like (PK-like)"/>
    <property type="match status" value="1"/>
</dbReference>
<evidence type="ECO:0000256" key="6">
    <source>
        <dbReference type="ARBA" id="ARBA00022840"/>
    </source>
</evidence>
<feature type="binding site" evidence="9">
    <location>
        <position position="33"/>
    </location>
    <ligand>
        <name>ATP</name>
        <dbReference type="ChEBI" id="CHEBI:30616"/>
    </ligand>
</feature>
<dbReference type="PROSITE" id="PS50011">
    <property type="entry name" value="PROTEIN_KINASE_DOM"/>
    <property type="match status" value="1"/>
</dbReference>
<keyword evidence="5 13" id="KW-0418">Kinase</keyword>
<dbReference type="EMBL" id="CATOUU010000386">
    <property type="protein sequence ID" value="CAI9927953.1"/>
    <property type="molecule type" value="Genomic_DNA"/>
</dbReference>
<evidence type="ECO:0000256" key="4">
    <source>
        <dbReference type="ARBA" id="ARBA00022741"/>
    </source>
</evidence>
<protein>
    <recommendedName>
        <fullName evidence="1">non-specific serine/threonine protein kinase</fullName>
        <ecNumber evidence="1">2.7.11.1</ecNumber>
    </recommendedName>
</protein>
<keyword evidence="6 9" id="KW-0067">ATP-binding</keyword>
<reference evidence="12" key="1">
    <citation type="submission" date="2023-06" db="EMBL/GenBank/DDBJ databases">
        <authorList>
            <person name="Kurt Z."/>
        </authorList>
    </citation>
    <scope>NUCLEOTIDE SEQUENCE</scope>
</reference>
<dbReference type="GO" id="GO:0005524">
    <property type="term" value="F:ATP binding"/>
    <property type="evidence" value="ECO:0007669"/>
    <property type="project" value="UniProtKB-UniRule"/>
</dbReference>
<feature type="coiled-coil region" evidence="10">
    <location>
        <begin position="31"/>
        <end position="58"/>
    </location>
</feature>
<reference evidence="13 14" key="2">
    <citation type="submission" date="2024-07" db="EMBL/GenBank/DDBJ databases">
        <authorList>
            <person name="Akdeniz Z."/>
        </authorList>
    </citation>
    <scope>NUCLEOTIDE SEQUENCE [LARGE SCALE GENOMIC DNA]</scope>
</reference>
<evidence type="ECO:0000313" key="14">
    <source>
        <dbReference type="Proteomes" id="UP001642409"/>
    </source>
</evidence>
<feature type="domain" description="Protein kinase" evidence="11">
    <location>
        <begin position="4"/>
        <end position="267"/>
    </location>
</feature>
<comment type="catalytic activity">
    <reaction evidence="7">
        <text>L-threonyl-[protein] + ATP = O-phospho-L-threonyl-[protein] + ADP + H(+)</text>
        <dbReference type="Rhea" id="RHEA:46608"/>
        <dbReference type="Rhea" id="RHEA-COMP:11060"/>
        <dbReference type="Rhea" id="RHEA-COMP:11605"/>
        <dbReference type="ChEBI" id="CHEBI:15378"/>
        <dbReference type="ChEBI" id="CHEBI:30013"/>
        <dbReference type="ChEBI" id="CHEBI:30616"/>
        <dbReference type="ChEBI" id="CHEBI:61977"/>
        <dbReference type="ChEBI" id="CHEBI:456216"/>
        <dbReference type="EC" id="2.7.11.1"/>
    </reaction>
</comment>
<evidence type="ECO:0000259" key="11">
    <source>
        <dbReference type="PROSITE" id="PS50011"/>
    </source>
</evidence>
<dbReference type="SMART" id="SM00220">
    <property type="entry name" value="S_TKc"/>
    <property type="match status" value="1"/>
</dbReference>
<dbReference type="Proteomes" id="UP001642409">
    <property type="component" value="Unassembled WGS sequence"/>
</dbReference>
<keyword evidence="10" id="KW-0175">Coiled coil</keyword>
<keyword evidence="14" id="KW-1185">Reference proteome</keyword>
<dbReference type="PANTHER" id="PTHR22983:SF6">
    <property type="entry name" value="SERINE_THREONINE-PROTEIN KINASE 36"/>
    <property type="match status" value="1"/>
</dbReference>
<sequence length="1824" mass="213215">MNKYEQICQIGKGSFGIVYKCRIKRTGQFVALKLISTYGKSQAELDQLEKEIDLLKRMDHQFVMRVYEDFREDGNICIATELGQSDLFDVVQNMNYQILNEDENLLKKYTEKLQTIIAQTLAALVYLHGQKIAHRDIKPQNILLCDGVCKLADFGFAKQIQTALTSLKGSPIYLAPEIAKQRPYNFQADIWSLGIMAFELITGSPPFIASDQMSLIKFLSEDKLQAPFQEHPIFQKLPKFQNFIEMCLQKNPDKRPNAQLLLKHPFITNVKMRIEVNSNYTRDWKKIIEYQISNQEQQDQQEQIEQYKKDVIDKFANVNVQEVFQDSSKVIEDLSSKSYALKLIIDIFKQHGRKVDFKFQSQDMKDLIQDELLMQDYLSLKQKKIEGDEFNYEVLHDKLDFLFYFILKYQSNLLYQIIIEISNFRTRDLDPKQRRTLILLMRILCGFLGCTISFRIPLIFGEVVSFPNDVYITYDDLKIPKVMEDKIEFTQRIHLQYAMINVFNKPKQVVDMLEILINLLKENSLRIKDKDEFQPHTHLLYLFLTSIQALFGLAQCLYTNYILFIPSSSRIIETQNEISGEIHKSLNYDVNIFDTQRKVMPNLGKKLIPSYLLSALKEEEKQTFLSTFDQDQYFFRTLPNIDDKLDMIIDILSSLNRHYRSHFPSLAIVLYKYIRNYSGFTETASINNIIDEAYQTFLKQMCNQIYKTEDRGTNVIQSSIDHIDQLFDNIKSTNELDTSIDITMLRYQLATTTDTIKQVYEIILPLLITKNGCSDKQGVQLQLTNIQFSKLLQQQQEYEDDDVTSIEYIVKNISQDDFQQLDILNAYKPYLSQIICMLPFVRQFNIFQTNTYDSQSLKYIQLEQEKSLLYDFTRKSISMIISSYYRVNFSSIPMFEYMVKDLTPNQEVNNIQVKLLEQYKPDQEYNGLDDITNPSYKSLAQLLIQTNLPCRLNYVFQNSQMASSFSLGKSVKQPMYISYQSMPITGNNIIKVSYFYVSNQIIRSGQICNIAAQAFQFGMINCESNKIRVVTKILTGQINQHLAISNNSQLLTDFLYQAIPCCVTDNIPKNEQEYYQSEYIRQNQFRIQIIQLLSIISQNKDGAKQIIKLQYQLDNCSDTISFISLLFCSSLWLQALSNEEDARIYLLLNLLNNDTDNLIQDCIEQDCETLKKHIQIKKDQLKSLYIIDYFIVRLSIYVKYVAFDVKNSQEKFEYIFDAINKLDNELFSAEIDQKPGLTVVEDKFKYPKFYLSTGTSIRLPIVNSIKENEIGLNLVCLYSDILSQLYKNKELSQQLVYKQEVIQQQFLEYLITIIDCFIVEYPVFSSVLSGQLKYGFLDGIIDFMSRVQDISEIFIILLNKISVILNLQQRNSLLEAWQATYCQNHHPDKESANNSQIFCSRNGCLTCLYNMNGARLEDSAYYRHIVKLNQQQVNRNYQNVYWHWNYLISQNGFNNYIKIIQNIQKYYQKQLFKENDQITSIQMLEISRVLTFRLNPHYVKQVILTQNQQEAESMIVQIIHTLFNFDQMIQNRAKFYESLIEYNVVQNILNSMYYLKIAQSLQTCFGFIQHLVQCDQQHTSQLFCYQYVMSGALSIDYMSTLFSEQFIQMRDSPIGSIISILSQIARCSRNFTQILQGSLVPDILLKIFDLKSLKTQVLNLFANLCLQDQSFVRQIDPFHLFAIEQLKNSQSETKMVIQCIHLIKNSLIWSDYYVERVSDNFKVFVDLLNWQSETGIRCSVVGLFAVMSKHSILKQKIQGIQIEQYISDIIQRTQVFTIQMQPLITALNQLKTVIGSSTMQKIIRKLKIVEGIDPKMLILDETQK</sequence>
<dbReference type="GO" id="GO:0005737">
    <property type="term" value="C:cytoplasm"/>
    <property type="evidence" value="ECO:0007669"/>
    <property type="project" value="TreeGrafter"/>
</dbReference>
<evidence type="ECO:0000313" key="13">
    <source>
        <dbReference type="EMBL" id="CAL5975590.1"/>
    </source>
</evidence>
<proteinExistence type="predicted"/>
<dbReference type="EMBL" id="CAXDID020000006">
    <property type="protein sequence ID" value="CAL5975590.1"/>
    <property type="molecule type" value="Genomic_DNA"/>
</dbReference>
<evidence type="ECO:0000256" key="7">
    <source>
        <dbReference type="ARBA" id="ARBA00047899"/>
    </source>
</evidence>
<accession>A0AA86NXQ0</accession>
<keyword evidence="2" id="KW-0723">Serine/threonine-protein kinase</keyword>
<evidence type="ECO:0000256" key="5">
    <source>
        <dbReference type="ARBA" id="ARBA00022777"/>
    </source>
</evidence>
<evidence type="ECO:0000256" key="10">
    <source>
        <dbReference type="SAM" id="Coils"/>
    </source>
</evidence>
<comment type="caution">
    <text evidence="12">The sequence shown here is derived from an EMBL/GenBank/DDBJ whole genome shotgun (WGS) entry which is preliminary data.</text>
</comment>
<dbReference type="InterPro" id="IPR017441">
    <property type="entry name" value="Protein_kinase_ATP_BS"/>
</dbReference>
<keyword evidence="4 9" id="KW-0547">Nucleotide-binding</keyword>
<evidence type="ECO:0000256" key="8">
    <source>
        <dbReference type="ARBA" id="ARBA00048679"/>
    </source>
</evidence>
<organism evidence="12">
    <name type="scientific">Hexamita inflata</name>
    <dbReference type="NCBI Taxonomy" id="28002"/>
    <lineage>
        <taxon>Eukaryota</taxon>
        <taxon>Metamonada</taxon>
        <taxon>Diplomonadida</taxon>
        <taxon>Hexamitidae</taxon>
        <taxon>Hexamitinae</taxon>
        <taxon>Hexamita</taxon>
    </lineage>
</organism>
<gene>
    <name evidence="12" type="ORF">HINF_LOCUS15598</name>
    <name evidence="13" type="ORF">HINF_LOCUS3408</name>
</gene>
<dbReference type="InterPro" id="IPR011009">
    <property type="entry name" value="Kinase-like_dom_sf"/>
</dbReference>
<dbReference type="InterPro" id="IPR008271">
    <property type="entry name" value="Ser/Thr_kinase_AS"/>
</dbReference>
<dbReference type="InterPro" id="IPR000719">
    <property type="entry name" value="Prot_kinase_dom"/>
</dbReference>
<evidence type="ECO:0000256" key="9">
    <source>
        <dbReference type="PROSITE-ProRule" id="PRU10141"/>
    </source>
</evidence>
<evidence type="ECO:0000256" key="1">
    <source>
        <dbReference type="ARBA" id="ARBA00012513"/>
    </source>
</evidence>
<dbReference type="PROSITE" id="PS00108">
    <property type="entry name" value="PROTEIN_KINASE_ST"/>
    <property type="match status" value="1"/>
</dbReference>
<dbReference type="Gene3D" id="1.10.510.10">
    <property type="entry name" value="Transferase(Phosphotransferase) domain 1"/>
    <property type="match status" value="1"/>
</dbReference>
<dbReference type="EC" id="2.7.11.1" evidence="1"/>
<evidence type="ECO:0000256" key="2">
    <source>
        <dbReference type="ARBA" id="ARBA00022527"/>
    </source>
</evidence>
<comment type="catalytic activity">
    <reaction evidence="8">
        <text>L-seryl-[protein] + ATP = O-phospho-L-seryl-[protein] + ADP + H(+)</text>
        <dbReference type="Rhea" id="RHEA:17989"/>
        <dbReference type="Rhea" id="RHEA-COMP:9863"/>
        <dbReference type="Rhea" id="RHEA-COMP:11604"/>
        <dbReference type="ChEBI" id="CHEBI:15378"/>
        <dbReference type="ChEBI" id="CHEBI:29999"/>
        <dbReference type="ChEBI" id="CHEBI:30616"/>
        <dbReference type="ChEBI" id="CHEBI:83421"/>
        <dbReference type="ChEBI" id="CHEBI:456216"/>
        <dbReference type="EC" id="2.7.11.1"/>
    </reaction>
</comment>
<evidence type="ECO:0000256" key="3">
    <source>
        <dbReference type="ARBA" id="ARBA00022679"/>
    </source>
</evidence>
<dbReference type="GO" id="GO:0004674">
    <property type="term" value="F:protein serine/threonine kinase activity"/>
    <property type="evidence" value="ECO:0007669"/>
    <property type="project" value="UniProtKB-KW"/>
</dbReference>
<dbReference type="PROSITE" id="PS00107">
    <property type="entry name" value="PROTEIN_KINASE_ATP"/>
    <property type="match status" value="1"/>
</dbReference>
<dbReference type="Pfam" id="PF00069">
    <property type="entry name" value="Pkinase"/>
    <property type="match status" value="1"/>
</dbReference>
<dbReference type="PANTHER" id="PTHR22983">
    <property type="entry name" value="PROTEIN KINASE RELATED"/>
    <property type="match status" value="1"/>
</dbReference>
<evidence type="ECO:0000313" key="12">
    <source>
        <dbReference type="EMBL" id="CAI9927953.1"/>
    </source>
</evidence>
<name>A0AA86NXQ0_9EUKA</name>
<keyword evidence="3" id="KW-0808">Transferase</keyword>